<keyword evidence="2" id="KW-0472">Membrane</keyword>
<gene>
    <name evidence="3" type="ORF">niasHT_019730</name>
</gene>
<sequence length="75" mass="9021">MQFFVRRIHRRPSRQIQRKRNSSEKSLYETEDQKQQKHQLINSMGFGTAQFVNLATCFVFVFSIVGVFFYQNEEI</sequence>
<organism evidence="3 4">
    <name type="scientific">Heterodera trifolii</name>
    <dbReference type="NCBI Taxonomy" id="157864"/>
    <lineage>
        <taxon>Eukaryota</taxon>
        <taxon>Metazoa</taxon>
        <taxon>Ecdysozoa</taxon>
        <taxon>Nematoda</taxon>
        <taxon>Chromadorea</taxon>
        <taxon>Rhabditida</taxon>
        <taxon>Tylenchina</taxon>
        <taxon>Tylenchomorpha</taxon>
        <taxon>Tylenchoidea</taxon>
        <taxon>Heteroderidae</taxon>
        <taxon>Heteroderinae</taxon>
        <taxon>Heterodera</taxon>
    </lineage>
</organism>
<feature type="compositionally biased region" description="Basic and acidic residues" evidence="1">
    <location>
        <begin position="21"/>
        <end position="30"/>
    </location>
</feature>
<protein>
    <submittedName>
        <fullName evidence="3">Uncharacterized protein</fullName>
    </submittedName>
</protein>
<dbReference type="Proteomes" id="UP001620626">
    <property type="component" value="Unassembled WGS sequence"/>
</dbReference>
<comment type="caution">
    <text evidence="3">The sequence shown here is derived from an EMBL/GenBank/DDBJ whole genome shotgun (WGS) entry which is preliminary data.</text>
</comment>
<feature type="region of interest" description="Disordered" evidence="1">
    <location>
        <begin position="10"/>
        <end position="30"/>
    </location>
</feature>
<evidence type="ECO:0000313" key="3">
    <source>
        <dbReference type="EMBL" id="KAL3112756.1"/>
    </source>
</evidence>
<keyword evidence="2" id="KW-0812">Transmembrane</keyword>
<proteinExistence type="predicted"/>
<evidence type="ECO:0000256" key="2">
    <source>
        <dbReference type="SAM" id="Phobius"/>
    </source>
</evidence>
<keyword evidence="4" id="KW-1185">Reference proteome</keyword>
<accession>A0ABD2LC36</accession>
<dbReference type="AlphaFoldDB" id="A0ABD2LC36"/>
<name>A0ABD2LC36_9BILA</name>
<reference evidence="3 4" key="1">
    <citation type="submission" date="2024-10" db="EMBL/GenBank/DDBJ databases">
        <authorList>
            <person name="Kim D."/>
        </authorList>
    </citation>
    <scope>NUCLEOTIDE SEQUENCE [LARGE SCALE GENOMIC DNA]</scope>
    <source>
        <strain evidence="3">BH-2024</strain>
    </source>
</reference>
<feature type="compositionally biased region" description="Basic residues" evidence="1">
    <location>
        <begin position="10"/>
        <end position="20"/>
    </location>
</feature>
<keyword evidence="2" id="KW-1133">Transmembrane helix</keyword>
<feature type="transmembrane region" description="Helical" evidence="2">
    <location>
        <begin position="51"/>
        <end position="70"/>
    </location>
</feature>
<dbReference type="EMBL" id="JBICBT010000464">
    <property type="protein sequence ID" value="KAL3112756.1"/>
    <property type="molecule type" value="Genomic_DNA"/>
</dbReference>
<evidence type="ECO:0000256" key="1">
    <source>
        <dbReference type="SAM" id="MobiDB-lite"/>
    </source>
</evidence>
<evidence type="ECO:0000313" key="4">
    <source>
        <dbReference type="Proteomes" id="UP001620626"/>
    </source>
</evidence>